<protein>
    <submittedName>
        <fullName evidence="2">10042_t:CDS:1</fullName>
    </submittedName>
</protein>
<evidence type="ECO:0000256" key="1">
    <source>
        <dbReference type="SAM" id="MobiDB-lite"/>
    </source>
</evidence>
<dbReference type="Proteomes" id="UP000789572">
    <property type="component" value="Unassembled WGS sequence"/>
</dbReference>
<reference evidence="2" key="1">
    <citation type="submission" date="2021-06" db="EMBL/GenBank/DDBJ databases">
        <authorList>
            <person name="Kallberg Y."/>
            <person name="Tangrot J."/>
            <person name="Rosling A."/>
        </authorList>
    </citation>
    <scope>NUCLEOTIDE SEQUENCE</scope>
    <source>
        <strain evidence="2">IA702</strain>
    </source>
</reference>
<proteinExistence type="predicted"/>
<evidence type="ECO:0000313" key="2">
    <source>
        <dbReference type="EMBL" id="CAG8669757.1"/>
    </source>
</evidence>
<feature type="compositionally biased region" description="Polar residues" evidence="1">
    <location>
        <begin position="1"/>
        <end position="18"/>
    </location>
</feature>
<comment type="caution">
    <text evidence="2">The sequence shown here is derived from an EMBL/GenBank/DDBJ whole genome shotgun (WGS) entry which is preliminary data.</text>
</comment>
<keyword evidence="3" id="KW-1185">Reference proteome</keyword>
<name>A0A9N9E9K1_9GLOM</name>
<dbReference type="EMBL" id="CAJVPJ010006585">
    <property type="protein sequence ID" value="CAG8669757.1"/>
    <property type="molecule type" value="Genomic_DNA"/>
</dbReference>
<feature type="compositionally biased region" description="Low complexity" evidence="1">
    <location>
        <begin position="19"/>
        <end position="30"/>
    </location>
</feature>
<feature type="non-terminal residue" evidence="2">
    <location>
        <position position="74"/>
    </location>
</feature>
<sequence length="74" mass="7882">GSKTHPLSLPSTVFPSDTSSGMKSNASSSSTRVEDADESYVSVRTMELIDDDSDTSSDGFGRIVPYALYDNNEG</sequence>
<evidence type="ECO:0000313" key="3">
    <source>
        <dbReference type="Proteomes" id="UP000789572"/>
    </source>
</evidence>
<dbReference type="AlphaFoldDB" id="A0A9N9E9K1"/>
<accession>A0A9N9E9K1</accession>
<feature type="region of interest" description="Disordered" evidence="1">
    <location>
        <begin position="1"/>
        <end position="39"/>
    </location>
</feature>
<organism evidence="2 3">
    <name type="scientific">Paraglomus occultum</name>
    <dbReference type="NCBI Taxonomy" id="144539"/>
    <lineage>
        <taxon>Eukaryota</taxon>
        <taxon>Fungi</taxon>
        <taxon>Fungi incertae sedis</taxon>
        <taxon>Mucoromycota</taxon>
        <taxon>Glomeromycotina</taxon>
        <taxon>Glomeromycetes</taxon>
        <taxon>Paraglomerales</taxon>
        <taxon>Paraglomeraceae</taxon>
        <taxon>Paraglomus</taxon>
    </lineage>
</organism>
<gene>
    <name evidence="2" type="ORF">POCULU_LOCUS10904</name>
</gene>
<feature type="non-terminal residue" evidence="2">
    <location>
        <position position="1"/>
    </location>
</feature>